<evidence type="ECO:0000256" key="1">
    <source>
        <dbReference type="ARBA" id="ARBA00008779"/>
    </source>
</evidence>
<name>A0ABP9W1I7_9BACT</name>
<evidence type="ECO:0000256" key="4">
    <source>
        <dbReference type="ARBA" id="ARBA00022837"/>
    </source>
</evidence>
<dbReference type="PROSITE" id="PS00523">
    <property type="entry name" value="SULFATASE_1"/>
    <property type="match status" value="1"/>
</dbReference>
<comment type="similarity">
    <text evidence="1">Belongs to the sulfatase family.</text>
</comment>
<evidence type="ECO:0000259" key="5">
    <source>
        <dbReference type="Pfam" id="PF00884"/>
    </source>
</evidence>
<proteinExistence type="inferred from homology"/>
<evidence type="ECO:0000256" key="2">
    <source>
        <dbReference type="ARBA" id="ARBA00022723"/>
    </source>
</evidence>
<dbReference type="SUPFAM" id="SSF53649">
    <property type="entry name" value="Alkaline phosphatase-like"/>
    <property type="match status" value="1"/>
</dbReference>
<dbReference type="EMBL" id="BAABRO010000016">
    <property type="protein sequence ID" value="GAA5509738.1"/>
    <property type="molecule type" value="Genomic_DNA"/>
</dbReference>
<keyword evidence="3" id="KW-0378">Hydrolase</keyword>
<dbReference type="InterPro" id="IPR050738">
    <property type="entry name" value="Sulfatase"/>
</dbReference>
<dbReference type="PANTHER" id="PTHR42693">
    <property type="entry name" value="ARYLSULFATASE FAMILY MEMBER"/>
    <property type="match status" value="1"/>
</dbReference>
<accession>A0ABP9W1I7</accession>
<dbReference type="Gene3D" id="3.30.1120.10">
    <property type="match status" value="1"/>
</dbReference>
<evidence type="ECO:0000313" key="6">
    <source>
        <dbReference type="EMBL" id="GAA5509738.1"/>
    </source>
</evidence>
<comment type="caution">
    <text evidence="6">The sequence shown here is derived from an EMBL/GenBank/DDBJ whole genome shotgun (WGS) entry which is preliminary data.</text>
</comment>
<reference evidence="6 7" key="1">
    <citation type="submission" date="2024-02" db="EMBL/GenBank/DDBJ databases">
        <title>Rhodopirellula caenicola NBRC 110016.</title>
        <authorList>
            <person name="Ichikawa N."/>
            <person name="Katano-Makiyama Y."/>
            <person name="Hidaka K."/>
        </authorList>
    </citation>
    <scope>NUCLEOTIDE SEQUENCE [LARGE SCALE GENOMIC DNA]</scope>
    <source>
        <strain evidence="6 7">NBRC 110016</strain>
    </source>
</reference>
<keyword evidence="2" id="KW-0479">Metal-binding</keyword>
<gene>
    <name evidence="6" type="ORF">Rcae01_05241</name>
</gene>
<dbReference type="Proteomes" id="UP001416858">
    <property type="component" value="Unassembled WGS sequence"/>
</dbReference>
<feature type="domain" description="Sulfatase N-terminal" evidence="5">
    <location>
        <begin position="59"/>
        <end position="392"/>
    </location>
</feature>
<dbReference type="Pfam" id="PF00884">
    <property type="entry name" value="Sulfatase"/>
    <property type="match status" value="1"/>
</dbReference>
<keyword evidence="4" id="KW-0106">Calcium</keyword>
<dbReference type="InterPro" id="IPR000917">
    <property type="entry name" value="Sulfatase_N"/>
</dbReference>
<dbReference type="CDD" id="cd16029">
    <property type="entry name" value="4-S"/>
    <property type="match status" value="1"/>
</dbReference>
<dbReference type="RefSeq" id="WP_345687058.1">
    <property type="nucleotide sequence ID" value="NZ_BAABRO010000016.1"/>
</dbReference>
<keyword evidence="7" id="KW-1185">Reference proteome</keyword>
<dbReference type="InterPro" id="IPR024607">
    <property type="entry name" value="Sulfatase_CS"/>
</dbReference>
<evidence type="ECO:0000256" key="3">
    <source>
        <dbReference type="ARBA" id="ARBA00022801"/>
    </source>
</evidence>
<evidence type="ECO:0000313" key="7">
    <source>
        <dbReference type="Proteomes" id="UP001416858"/>
    </source>
</evidence>
<organism evidence="6 7">
    <name type="scientific">Novipirellula caenicola</name>
    <dbReference type="NCBI Taxonomy" id="1536901"/>
    <lineage>
        <taxon>Bacteria</taxon>
        <taxon>Pseudomonadati</taxon>
        <taxon>Planctomycetota</taxon>
        <taxon>Planctomycetia</taxon>
        <taxon>Pirellulales</taxon>
        <taxon>Pirellulaceae</taxon>
        <taxon>Novipirellula</taxon>
    </lineage>
</organism>
<dbReference type="Gene3D" id="3.40.720.10">
    <property type="entry name" value="Alkaline Phosphatase, subunit A"/>
    <property type="match status" value="1"/>
</dbReference>
<dbReference type="PANTHER" id="PTHR42693:SF27">
    <property type="entry name" value="ARYLSULFATASE B [PRECURSOR]"/>
    <property type="match status" value="1"/>
</dbReference>
<protein>
    <recommendedName>
        <fullName evidence="5">Sulfatase N-terminal domain-containing protein</fullName>
    </recommendedName>
</protein>
<dbReference type="InterPro" id="IPR017850">
    <property type="entry name" value="Alkaline_phosphatase_core_sf"/>
</dbReference>
<sequence length="548" mass="60718">MIQSLAHTWCPSTGLAGGLPTRRGAASRRGTHFVVAITFAAWTLAMATPQLAAQTGARPNIVFMLSDDMGWAEPGFNGGNAELTPNMDRLANQGVKLTQFYTHSVCAPSRGALMTGRYAFRNWMDWRSEDFGKPSYLAKLGLTLAKNERGEETRRIHALDTKERTVAEVLSDAGYFTAITGKWHCGEWLPEHLPMGQGFDHQYGHYAWGIDYNNYTIPHNAPARYAVYDWHRNQQPIQEQGYTTDLIANEAVRLVSEQAGQSSERTTQPPFFLYVPFNAVHGPIEQVPRYTDKYTPREAALKCLDDAVGRIVDAVDQHGLKQTTLVIFANDNGGLTEEMNRPYRGTKNTTFEGGVRVPCVVRWPGYIHPGSTNDEMIHIVDLLPTFANLAGADPTGPFPIDGIDMTETMIHGKTSPREEIIFEVSGSVRLPTIRSGDFKLMGDMLFNIASDPSETTDVAEQHPDVVARLSARLKQAAAERPPLGEKTMLMDPPLPYVYGMQENKSAPDWLIQAVNEVRKTQPTEWAPGTTPWPQAPQGATIIYTGDGR</sequence>